<keyword evidence="3 6" id="KW-0812">Transmembrane</keyword>
<evidence type="ECO:0000313" key="8">
    <source>
        <dbReference type="EMBL" id="HIW90123.1"/>
    </source>
</evidence>
<dbReference type="InterPro" id="IPR027379">
    <property type="entry name" value="CLS_N"/>
</dbReference>
<dbReference type="Pfam" id="PF13396">
    <property type="entry name" value="PLDc_N"/>
    <property type="match status" value="1"/>
</dbReference>
<keyword evidence="5 6" id="KW-0472">Membrane</keyword>
<evidence type="ECO:0000256" key="4">
    <source>
        <dbReference type="ARBA" id="ARBA00022989"/>
    </source>
</evidence>
<dbReference type="Proteomes" id="UP000824190">
    <property type="component" value="Unassembled WGS sequence"/>
</dbReference>
<evidence type="ECO:0000313" key="9">
    <source>
        <dbReference type="Proteomes" id="UP000824190"/>
    </source>
</evidence>
<gene>
    <name evidence="8" type="ORF">H9870_00410</name>
</gene>
<dbReference type="AlphaFoldDB" id="A0A9D1RL62"/>
<proteinExistence type="predicted"/>
<evidence type="ECO:0000259" key="7">
    <source>
        <dbReference type="Pfam" id="PF13396"/>
    </source>
</evidence>
<keyword evidence="4 6" id="KW-1133">Transmembrane helix</keyword>
<dbReference type="EMBL" id="DXGC01000005">
    <property type="protein sequence ID" value="HIW90123.1"/>
    <property type="molecule type" value="Genomic_DNA"/>
</dbReference>
<feature type="transmembrane region" description="Helical" evidence="6">
    <location>
        <begin position="6"/>
        <end position="30"/>
    </location>
</feature>
<comment type="caution">
    <text evidence="8">The sequence shown here is derived from an EMBL/GenBank/DDBJ whole genome shotgun (WGS) entry which is preliminary data.</text>
</comment>
<sequence length="71" mass="7825">MEGIAFILLVLMAAAVIAWLVMFLLALFEILKHRTITGGSKVVWIIISFACPVLGPILWFIWGRKGALGNL</sequence>
<protein>
    <submittedName>
        <fullName evidence="8">PLDc N-terminal domain-containing protein</fullName>
    </submittedName>
</protein>
<evidence type="ECO:0000256" key="1">
    <source>
        <dbReference type="ARBA" id="ARBA00004651"/>
    </source>
</evidence>
<evidence type="ECO:0000256" key="5">
    <source>
        <dbReference type="ARBA" id="ARBA00023136"/>
    </source>
</evidence>
<reference evidence="8" key="2">
    <citation type="submission" date="2021-04" db="EMBL/GenBank/DDBJ databases">
        <authorList>
            <person name="Gilroy R."/>
        </authorList>
    </citation>
    <scope>NUCLEOTIDE SEQUENCE</scope>
    <source>
        <strain evidence="8">CHK32-1732</strain>
    </source>
</reference>
<comment type="subcellular location">
    <subcellularLocation>
        <location evidence="1">Cell membrane</location>
        <topology evidence="1">Multi-pass membrane protein</topology>
    </subcellularLocation>
</comment>
<evidence type="ECO:0000256" key="3">
    <source>
        <dbReference type="ARBA" id="ARBA00022692"/>
    </source>
</evidence>
<reference evidence="8" key="1">
    <citation type="journal article" date="2021" name="PeerJ">
        <title>Extensive microbial diversity within the chicken gut microbiome revealed by metagenomics and culture.</title>
        <authorList>
            <person name="Gilroy R."/>
            <person name="Ravi A."/>
            <person name="Getino M."/>
            <person name="Pursley I."/>
            <person name="Horton D.L."/>
            <person name="Alikhan N.F."/>
            <person name="Baker D."/>
            <person name="Gharbi K."/>
            <person name="Hall N."/>
            <person name="Watson M."/>
            <person name="Adriaenssens E.M."/>
            <person name="Foster-Nyarko E."/>
            <person name="Jarju S."/>
            <person name="Secka A."/>
            <person name="Antonio M."/>
            <person name="Oren A."/>
            <person name="Chaudhuri R.R."/>
            <person name="La Ragione R."/>
            <person name="Hildebrand F."/>
            <person name="Pallen M.J."/>
        </authorList>
    </citation>
    <scope>NUCLEOTIDE SEQUENCE</scope>
    <source>
        <strain evidence="8">CHK32-1732</strain>
    </source>
</reference>
<name>A0A9D1RL62_9CORY</name>
<accession>A0A9D1RL62</accession>
<organism evidence="8 9">
    <name type="scientific">Candidatus Corynebacterium avicola</name>
    <dbReference type="NCBI Taxonomy" id="2838527"/>
    <lineage>
        <taxon>Bacteria</taxon>
        <taxon>Bacillati</taxon>
        <taxon>Actinomycetota</taxon>
        <taxon>Actinomycetes</taxon>
        <taxon>Mycobacteriales</taxon>
        <taxon>Corynebacteriaceae</taxon>
        <taxon>Corynebacterium</taxon>
    </lineage>
</organism>
<evidence type="ECO:0000256" key="2">
    <source>
        <dbReference type="ARBA" id="ARBA00022475"/>
    </source>
</evidence>
<feature type="transmembrane region" description="Helical" evidence="6">
    <location>
        <begin position="42"/>
        <end position="62"/>
    </location>
</feature>
<feature type="domain" description="Cardiolipin synthase N-terminal" evidence="7">
    <location>
        <begin position="22"/>
        <end position="64"/>
    </location>
</feature>
<evidence type="ECO:0000256" key="6">
    <source>
        <dbReference type="SAM" id="Phobius"/>
    </source>
</evidence>
<keyword evidence="2" id="KW-1003">Cell membrane</keyword>
<dbReference type="GO" id="GO:0005886">
    <property type="term" value="C:plasma membrane"/>
    <property type="evidence" value="ECO:0007669"/>
    <property type="project" value="UniProtKB-SubCell"/>
</dbReference>